<dbReference type="InterPro" id="IPR047738">
    <property type="entry name" value="SAV_2336-like_N"/>
</dbReference>
<feature type="compositionally biased region" description="Low complexity" evidence="1">
    <location>
        <begin position="252"/>
        <end position="271"/>
    </location>
</feature>
<evidence type="ECO:0000313" key="2">
    <source>
        <dbReference type="EMBL" id="GHI65442.1"/>
    </source>
</evidence>
<accession>A0ABQ3SBC9</accession>
<name>A0ABQ3SBC9_9ACTN</name>
<gene>
    <name evidence="2" type="ORF">Saso_70920</name>
</gene>
<keyword evidence="3" id="KW-1185">Reference proteome</keyword>
<feature type="compositionally biased region" description="Gly residues" evidence="1">
    <location>
        <begin position="272"/>
        <end position="286"/>
    </location>
</feature>
<feature type="region of interest" description="Disordered" evidence="1">
    <location>
        <begin position="1384"/>
        <end position="1409"/>
    </location>
</feature>
<feature type="compositionally biased region" description="Basic and acidic residues" evidence="1">
    <location>
        <begin position="369"/>
        <end position="388"/>
    </location>
</feature>
<evidence type="ECO:0000313" key="3">
    <source>
        <dbReference type="Proteomes" id="UP000649259"/>
    </source>
</evidence>
<feature type="compositionally biased region" description="Low complexity" evidence="1">
    <location>
        <begin position="116"/>
        <end position="153"/>
    </location>
</feature>
<feature type="compositionally biased region" description="Basic and acidic residues" evidence="1">
    <location>
        <begin position="1398"/>
        <end position="1409"/>
    </location>
</feature>
<feature type="compositionally biased region" description="Low complexity" evidence="1">
    <location>
        <begin position="223"/>
        <end position="238"/>
    </location>
</feature>
<proteinExistence type="predicted"/>
<feature type="region of interest" description="Disordered" evidence="1">
    <location>
        <begin position="867"/>
        <end position="886"/>
    </location>
</feature>
<feature type="region of interest" description="Disordered" evidence="1">
    <location>
        <begin position="809"/>
        <end position="846"/>
    </location>
</feature>
<dbReference type="EMBL" id="BNEB01000005">
    <property type="protein sequence ID" value="GHI65442.1"/>
    <property type="molecule type" value="Genomic_DNA"/>
</dbReference>
<comment type="caution">
    <text evidence="2">The sequence shown here is derived from an EMBL/GenBank/DDBJ whole genome shotgun (WGS) entry which is preliminary data.</text>
</comment>
<feature type="compositionally biased region" description="Low complexity" evidence="1">
    <location>
        <begin position="161"/>
        <end position="177"/>
    </location>
</feature>
<reference evidence="3" key="1">
    <citation type="submission" date="2023-07" db="EMBL/GenBank/DDBJ databases">
        <title>Whole genome shotgun sequence of Streptomyces cacaoi subsp. asoensis NBRC 13813.</title>
        <authorList>
            <person name="Komaki H."/>
            <person name="Tamura T."/>
        </authorList>
    </citation>
    <scope>NUCLEOTIDE SEQUENCE [LARGE SCALE GENOMIC DNA]</scope>
    <source>
        <strain evidence="3">NBRC 13813</strain>
    </source>
</reference>
<feature type="compositionally biased region" description="Gly residues" evidence="1">
    <location>
        <begin position="200"/>
        <end position="215"/>
    </location>
</feature>
<feature type="compositionally biased region" description="Gly residues" evidence="1">
    <location>
        <begin position="239"/>
        <end position="251"/>
    </location>
</feature>
<feature type="compositionally biased region" description="Basic and acidic residues" evidence="1">
    <location>
        <begin position="820"/>
        <end position="836"/>
    </location>
</feature>
<protein>
    <recommendedName>
        <fullName evidence="4">Metallophosphoesterase</fullName>
    </recommendedName>
</protein>
<feature type="region of interest" description="Disordered" evidence="1">
    <location>
        <begin position="335"/>
        <end position="405"/>
    </location>
</feature>
<dbReference type="NCBIfam" id="NF041121">
    <property type="entry name" value="SAV_2336_NTERM"/>
    <property type="match status" value="1"/>
</dbReference>
<dbReference type="Proteomes" id="UP000649259">
    <property type="component" value="Unassembled WGS sequence"/>
</dbReference>
<organism evidence="2 3">
    <name type="scientific">Streptomyces asoensis</name>
    <dbReference type="NCBI Taxonomy" id="249586"/>
    <lineage>
        <taxon>Bacteria</taxon>
        <taxon>Bacillati</taxon>
        <taxon>Actinomycetota</taxon>
        <taxon>Actinomycetes</taxon>
        <taxon>Kitasatosporales</taxon>
        <taxon>Streptomycetaceae</taxon>
        <taxon>Streptomyces</taxon>
    </lineage>
</organism>
<sequence>MPDAAARHGPVPPDGPARTSGPARTGGPVRTEGPARSGGSARTGDPVPERRSLSDGRFALGGRSLPDGRSLRDGRALPDEWAVLDGRSGPAEGAVPADGLVPGAPPPVRGRGPGPAGAAPGPANGPSADGPEAAGASPVALAAPAAPAGAEEPYGPREAGEASEASEASETSEPGGAEEAGHPDGAKGASDLGGASEAGEPGGAGEAGHPGGVRGANGTSDFGEASGSSGASGVSGSRGAAGAGDSGGPSGANGATRADGPGEAGKAAGAAGAAGAGGAAGSGGPAGPADGAAAGDAAGAGDPLAELVARLRAVGLDPDVPQLCDALWLARWTRPVEDPEPEGPAARTDGRPAPRRDGSHGRSGGGRPETGRTERPERPQRNAGDDGRVSLYPVPQDGAPQARGAGRAAALPVGVPAAPVLPAPLELQRALRRLQRYRSPAPPLRLRLDETATAERSAQAGGLILPVHRAVTRGDARLQLVLDASSSMRVWDRLFIELQDVFGQLGAFSDIQVAHLHQGPDGEPAVSRSPDAYAAPLHSADRLSDPTGRRIVLFVSDCAGPLWHSGHAHRLLHQLSRQGPVAVLQPLPQRLWNRTRLPVLFCRLSRGETLGGASALRVRTATGGPVEVRRGAVPVPVLPPEPVALGAWARLLSGAGAGPVPGAVGWVRADQPPAPTARADRRRTPFERVSRFSSSASPAAGRLAVYLAAAPLCLPVMQLVQRTMLPDSGPAELAEVLVGGLLTRASEEYADGGAQWYRIEPDVRDALLSRLGRDEAMLVLKHCSEYIEQRFGKGGPNFPALALAQLGDGGAGRPYAPATHRTDHGDDGGRTDHGDNGGDGDEAPVPQPFAEVAARVLRRFMPLPEQFESHNGRGGPGHAADRPTHRAVRRARTLIERFDSEGMIQDAIDAVQLLRGATEREREGADPELWAEYAACTLRLWEVQGGDELLQEAETAAERATAHPRRLHERAVLAKVLHAAATDRRRRGDRTGALDLLRRADREYAVACAAPGLDENQALKLTLERVRALEAQWRLGGDSALLQGAVGMLEAFADVWPDRRLRPPELPLEHGRILLRLSGATADPVQARLYAEQGAQSLRNALDTGGQPYTAESARARVRVLLDLVDALLQAGGSLDDAQARVDEGLALVREQGRRASLLARAGRIAVARYAESGEPADLEAAADHFGQAAQRMSRDAPAHADILAEWGEALLRLAGLPYARAQGMLSPAIRVLRDCRMETPAGSPRVAHRLLLLGRALMLRYRARGDRVDLREAEHLFGLAAAEAGDPLLAAHCRLELGQVQFEAYRSLRRPARLDLAVDAFRDAAEAAREAEGVAETDRGRQEAVQAGAQAHHWRGMSYEAAARPRAARDAYRAARAEWSRLPEGSLVTEGPTAPETTRRLAELERVS</sequence>
<feature type="compositionally biased region" description="Basic and acidic residues" evidence="1">
    <location>
        <begin position="348"/>
        <end position="360"/>
    </location>
</feature>
<evidence type="ECO:0000256" key="1">
    <source>
        <dbReference type="SAM" id="MobiDB-lite"/>
    </source>
</evidence>
<feature type="compositionally biased region" description="Low complexity" evidence="1">
    <location>
        <begin position="287"/>
        <end position="299"/>
    </location>
</feature>
<feature type="region of interest" description="Disordered" evidence="1">
    <location>
        <begin position="1"/>
        <end position="299"/>
    </location>
</feature>
<evidence type="ECO:0008006" key="4">
    <source>
        <dbReference type="Google" id="ProtNLM"/>
    </source>
</evidence>
<feature type="compositionally biased region" description="Basic and acidic residues" evidence="1">
    <location>
        <begin position="69"/>
        <end position="78"/>
    </location>
</feature>